<organism evidence="1 2">
    <name type="scientific">Phyllobacterium ifriqiyense</name>
    <dbReference type="NCBI Taxonomy" id="314238"/>
    <lineage>
        <taxon>Bacteria</taxon>
        <taxon>Pseudomonadati</taxon>
        <taxon>Pseudomonadota</taxon>
        <taxon>Alphaproteobacteria</taxon>
        <taxon>Hyphomicrobiales</taxon>
        <taxon>Phyllobacteriaceae</taxon>
        <taxon>Phyllobacterium</taxon>
    </lineage>
</organism>
<evidence type="ECO:0000313" key="2">
    <source>
        <dbReference type="Proteomes" id="UP001237780"/>
    </source>
</evidence>
<dbReference type="EMBL" id="JAUSZT010000002">
    <property type="protein sequence ID" value="MDQ0995536.1"/>
    <property type="molecule type" value="Genomic_DNA"/>
</dbReference>
<comment type="caution">
    <text evidence="1">The sequence shown here is derived from an EMBL/GenBank/DDBJ whole genome shotgun (WGS) entry which is preliminary data.</text>
</comment>
<dbReference type="Proteomes" id="UP001237780">
    <property type="component" value="Unassembled WGS sequence"/>
</dbReference>
<accession>A0ABU0S451</accession>
<name>A0ABU0S451_9HYPH</name>
<sequence length="65" mass="7112">MHVRLVLGSLVADMHKPIVVSENETIHAEGSDVDVTHQTQLPQQSGWPFKNRIAAVKQICPSGLP</sequence>
<keyword evidence="2" id="KW-1185">Reference proteome</keyword>
<evidence type="ECO:0000313" key="1">
    <source>
        <dbReference type="EMBL" id="MDQ0995536.1"/>
    </source>
</evidence>
<reference evidence="1 2" key="1">
    <citation type="submission" date="2023-07" db="EMBL/GenBank/DDBJ databases">
        <title>Comparative genomics of wheat-associated soil bacteria to identify genetic determinants of phenazine resistance.</title>
        <authorList>
            <person name="Mouncey N."/>
        </authorList>
    </citation>
    <scope>NUCLEOTIDE SEQUENCE [LARGE SCALE GENOMIC DNA]</scope>
    <source>
        <strain evidence="1 2">W4I11</strain>
    </source>
</reference>
<proteinExistence type="predicted"/>
<protein>
    <submittedName>
        <fullName evidence="1">Fructosamine-3-kinase</fullName>
    </submittedName>
</protein>
<gene>
    <name evidence="1" type="ORF">QFZ34_000713</name>
</gene>